<dbReference type="Gene3D" id="3.90.1590.10">
    <property type="entry name" value="glutathione-dependent formaldehyde- activating enzyme (gfa)"/>
    <property type="match status" value="1"/>
</dbReference>
<protein>
    <recommendedName>
        <fullName evidence="6">CENP-V/GFA domain-containing protein</fullName>
    </recommendedName>
</protein>
<name>A0ABX6UK88_9BRAD</name>
<evidence type="ECO:0000256" key="4">
    <source>
        <dbReference type="ARBA" id="ARBA00023239"/>
    </source>
</evidence>
<dbReference type="PANTHER" id="PTHR33337">
    <property type="entry name" value="GFA DOMAIN-CONTAINING PROTEIN"/>
    <property type="match status" value="1"/>
</dbReference>
<dbReference type="InterPro" id="IPR006913">
    <property type="entry name" value="CENP-V/GFA"/>
</dbReference>
<dbReference type="InterPro" id="IPR011057">
    <property type="entry name" value="Mss4-like_sf"/>
</dbReference>
<organism evidence="7 8">
    <name type="scientific">Bradyrhizobium guangdongense</name>
    <dbReference type="NCBI Taxonomy" id="1325090"/>
    <lineage>
        <taxon>Bacteria</taxon>
        <taxon>Pseudomonadati</taxon>
        <taxon>Pseudomonadota</taxon>
        <taxon>Alphaproteobacteria</taxon>
        <taxon>Hyphomicrobiales</taxon>
        <taxon>Nitrobacteraceae</taxon>
        <taxon>Bradyrhizobium</taxon>
    </lineage>
</organism>
<gene>
    <name evidence="7" type="ORF">XH86_23430</name>
</gene>
<accession>A0ABX6UK88</accession>
<keyword evidence="8" id="KW-1185">Reference proteome</keyword>
<evidence type="ECO:0000256" key="5">
    <source>
        <dbReference type="SAM" id="MobiDB-lite"/>
    </source>
</evidence>
<keyword evidence="4" id="KW-0456">Lyase</keyword>
<dbReference type="EMBL" id="CP030057">
    <property type="protein sequence ID" value="QOZ61353.1"/>
    <property type="molecule type" value="Genomic_DNA"/>
</dbReference>
<dbReference type="Proteomes" id="UP000593880">
    <property type="component" value="Chromosome"/>
</dbReference>
<evidence type="ECO:0000256" key="3">
    <source>
        <dbReference type="ARBA" id="ARBA00022833"/>
    </source>
</evidence>
<dbReference type="SUPFAM" id="SSF51316">
    <property type="entry name" value="Mss4-like"/>
    <property type="match status" value="1"/>
</dbReference>
<evidence type="ECO:0000256" key="2">
    <source>
        <dbReference type="ARBA" id="ARBA00022723"/>
    </source>
</evidence>
<evidence type="ECO:0000313" key="8">
    <source>
        <dbReference type="Proteomes" id="UP000593880"/>
    </source>
</evidence>
<sequence length="228" mass="25390">MRGASDGQKGRRRKQATRQQSLVQNAFRCETQAVEGREAALGVIGRDGSAGVKPELVIDRSLLTYLTSTPSVNGKMKMLTGGCACEKVRYECTDVPIVQLMCHCRDCQRSSGTAFSAFIMMASDRFRYLKSEPAFFETVAESGRLFRRGFCNHCGSQISAHWPTRPHLLLLTVGSLDDPSKFEPSAETWLARAPSWHPLHPSTVKFREAPAEGVKEKIEAYFARRTKS</sequence>
<feature type="domain" description="CENP-V/GFA" evidence="6">
    <location>
        <begin position="79"/>
        <end position="190"/>
    </location>
</feature>
<keyword evidence="2" id="KW-0479">Metal-binding</keyword>
<reference evidence="7 8" key="1">
    <citation type="submission" date="2018-06" db="EMBL/GenBank/DDBJ databases">
        <title>Comparative genomics of rhizobia nodulating Arachis hypogaea in China.</title>
        <authorList>
            <person name="Li Y."/>
        </authorList>
    </citation>
    <scope>NUCLEOTIDE SEQUENCE [LARGE SCALE GENOMIC DNA]</scope>
    <source>
        <strain evidence="7 8">CCBAU 51658</strain>
    </source>
</reference>
<comment type="similarity">
    <text evidence="1">Belongs to the Gfa family.</text>
</comment>
<keyword evidence="3" id="KW-0862">Zinc</keyword>
<evidence type="ECO:0000256" key="1">
    <source>
        <dbReference type="ARBA" id="ARBA00005495"/>
    </source>
</evidence>
<feature type="region of interest" description="Disordered" evidence="5">
    <location>
        <begin position="1"/>
        <end position="20"/>
    </location>
</feature>
<evidence type="ECO:0000313" key="7">
    <source>
        <dbReference type="EMBL" id="QOZ61353.1"/>
    </source>
</evidence>
<proteinExistence type="inferred from homology"/>
<dbReference type="PANTHER" id="PTHR33337:SF40">
    <property type="entry name" value="CENP-V_GFA DOMAIN-CONTAINING PROTEIN-RELATED"/>
    <property type="match status" value="1"/>
</dbReference>
<dbReference type="PROSITE" id="PS51891">
    <property type="entry name" value="CENP_V_GFA"/>
    <property type="match status" value="1"/>
</dbReference>
<evidence type="ECO:0000259" key="6">
    <source>
        <dbReference type="PROSITE" id="PS51891"/>
    </source>
</evidence>
<dbReference type="Pfam" id="PF04828">
    <property type="entry name" value="GFA"/>
    <property type="match status" value="1"/>
</dbReference>